<keyword evidence="3" id="KW-0808">Transferase</keyword>
<evidence type="ECO:0000256" key="3">
    <source>
        <dbReference type="ARBA" id="ARBA00022679"/>
    </source>
</evidence>
<dbReference type="Pfam" id="PF03291">
    <property type="entry name" value="mRNA_G-N7_MeTrfase"/>
    <property type="match status" value="1"/>
</dbReference>
<dbReference type="InterPro" id="IPR012340">
    <property type="entry name" value="NA-bd_OB-fold"/>
</dbReference>
<evidence type="ECO:0000256" key="5">
    <source>
        <dbReference type="ARBA" id="ARBA00022884"/>
    </source>
</evidence>
<dbReference type="PANTHER" id="PTHR12189">
    <property type="entry name" value="MRNA GUANINE-7- METHYLTRANSFERASE"/>
    <property type="match status" value="1"/>
</dbReference>
<dbReference type="GO" id="GO:0004482">
    <property type="term" value="F:mRNA 5'-cap (guanine-N7-)-methyltransferase activity"/>
    <property type="evidence" value="ECO:0007669"/>
    <property type="project" value="UniProtKB-EC"/>
</dbReference>
<evidence type="ECO:0000259" key="7">
    <source>
        <dbReference type="PROSITE" id="PS51562"/>
    </source>
</evidence>
<keyword evidence="2" id="KW-0489">Methyltransferase</keyword>
<evidence type="ECO:0000313" key="8">
    <source>
        <dbReference type="EMBL" id="QHT25367.1"/>
    </source>
</evidence>
<name>A0A6C0E849_9ZZZZ</name>
<dbReference type="Gene3D" id="3.30.470.30">
    <property type="entry name" value="DNA ligase/mRNA capping enzyme"/>
    <property type="match status" value="1"/>
</dbReference>
<sequence length="1173" mass="134976">MENTKVTPQNSNEQLKDSKQKKEEFENIVKSYLDSKPYLVFDRKVNELEIRFGTNPKLSRPISKIDYDNVVKQLYACGFKPENINGTQILRIQSEYTDPKSGITKMSNIRAEITGSDLIQEYCRTNSLQKVIDMPSTVFNKLKFTKKSTAIKRDGPIMTPVRKLDMDDFNFRVSYQTEEDFNIQSNIARNIISKWMDSKKMFRCMNRVRFYHPDIPIFADLSIVKSSKKTNKVPIPQYTIQEAGVFGNIESYEIELEVDNSKVGTGSNFDTTAKLLDCIKKSIRVVLSGLQGSKYPISYLERNVILQSYMKLIHGDEYKTNSRIFPKDFIGPSSFTLQMENIQPVNDVAGLPNIRNDYTVTEKADGERKLLYISDDGKIYLIDTNMNVIFVGAKTNEKTIYESLLDGEHIKYDKNGNFINLYAAFDIYYINKKSVRDLAFVPSNDTEIETKFRLPLLSQLIELVKPISILESKGEVSNDKSKMPANFRIQCKSFEVANENNTIFEGCAKILSKLKDDTFEYTTDGLIFTPAKMAVGGVKEGGPAGPLYKSTWDYSFKWKPAEFNTIDFLVTIKKDKAGKDEIHHIFQDGKNMEGVHDLIQYKTLILRCGFDERKHGFINPCQHILNDDLPSPDDIDNEETYKPVPFQPTDPYDPEACFCNVVLKEDGSNILMMTEEGEYFEEDTIVEFKYVETNKDGWKWVPLRVRYDKTAELRSGLRNYGNAYHVANNNWHSIHNPITEEMITSGEGIPEFITSEDVYYKRTSNETSTRSLRDFHNLFVKKNLITGVATRGDTLIDYAVGKAGDLSKWIRSKLSFVFGIDISKDNIHNQIDGACSRFLRERKTNKYMPKALFVTGDSGLNIRNGQAFNTEKDKQITKAVFGNGPKDESLLGKGVYNQYGIGEKGFQISSCQFAMHYFFENETKLHEFLRNITECTKVQGYFVGTCYDGKTVFNRLKSKINGESMSIMKDDKKIYEITKMYDQTGFPDDEMSLGYAINVYQESINQTFREYLVNFDYFIRIMEDYGFVLISKEDANHMNLPDSNGLFSQLFSSMEMEIKQNPRRKVDYGTAIYMTPEEKQISFMNRYFVFKKVRNIDVKKMAEVIFKQKEFIEKEGEENIKEIEKEIEKETITGIPVQSIIIPANAKPVKIKKQKIPLKKFIPISETTIEKQP</sequence>
<feature type="compositionally biased region" description="Polar residues" evidence="6">
    <location>
        <begin position="1"/>
        <end position="13"/>
    </location>
</feature>
<feature type="domain" description="MRNA cap 0 methyltransferase" evidence="7">
    <location>
        <begin position="768"/>
        <end position="1093"/>
    </location>
</feature>
<dbReference type="AlphaFoldDB" id="A0A6C0E849"/>
<reference evidence="8" key="1">
    <citation type="journal article" date="2020" name="Nature">
        <title>Giant virus diversity and host interactions through global metagenomics.</title>
        <authorList>
            <person name="Schulz F."/>
            <person name="Roux S."/>
            <person name="Paez-Espino D."/>
            <person name="Jungbluth S."/>
            <person name="Walsh D.A."/>
            <person name="Denef V.J."/>
            <person name="McMahon K.D."/>
            <person name="Konstantinidis K.T."/>
            <person name="Eloe-Fadrosh E.A."/>
            <person name="Kyrpides N.C."/>
            <person name="Woyke T."/>
        </authorList>
    </citation>
    <scope>NUCLEOTIDE SEQUENCE</scope>
    <source>
        <strain evidence="8">GVMAG-M-3300023179-152</strain>
    </source>
</reference>
<organism evidence="8">
    <name type="scientific">viral metagenome</name>
    <dbReference type="NCBI Taxonomy" id="1070528"/>
    <lineage>
        <taxon>unclassified sequences</taxon>
        <taxon>metagenomes</taxon>
        <taxon>organismal metagenomes</taxon>
    </lineage>
</organism>
<evidence type="ECO:0000256" key="6">
    <source>
        <dbReference type="SAM" id="MobiDB-lite"/>
    </source>
</evidence>
<dbReference type="EMBL" id="MN739765">
    <property type="protein sequence ID" value="QHT25367.1"/>
    <property type="molecule type" value="Genomic_DNA"/>
</dbReference>
<proteinExistence type="predicted"/>
<dbReference type="InterPro" id="IPR004971">
    <property type="entry name" value="mRNA_G-N7_MeTrfase_dom"/>
</dbReference>
<dbReference type="Pfam" id="PF01331">
    <property type="entry name" value="mRNA_cap_enzyme"/>
    <property type="match status" value="1"/>
</dbReference>
<evidence type="ECO:0000256" key="1">
    <source>
        <dbReference type="ARBA" id="ARBA00011926"/>
    </source>
</evidence>
<dbReference type="GO" id="GO:0003723">
    <property type="term" value="F:RNA binding"/>
    <property type="evidence" value="ECO:0007669"/>
    <property type="project" value="UniProtKB-KW"/>
</dbReference>
<dbReference type="GO" id="GO:0005524">
    <property type="term" value="F:ATP binding"/>
    <property type="evidence" value="ECO:0007669"/>
    <property type="project" value="InterPro"/>
</dbReference>
<dbReference type="SUPFAM" id="SSF53335">
    <property type="entry name" value="S-adenosyl-L-methionine-dependent methyltransferases"/>
    <property type="match status" value="1"/>
</dbReference>
<feature type="region of interest" description="Disordered" evidence="6">
    <location>
        <begin position="1"/>
        <end position="20"/>
    </location>
</feature>
<dbReference type="PANTHER" id="PTHR12189:SF2">
    <property type="entry name" value="MRNA CAP GUANINE-N7 METHYLTRANSFERASE"/>
    <property type="match status" value="1"/>
</dbReference>
<dbReference type="InterPro" id="IPR039753">
    <property type="entry name" value="RG7MT1"/>
</dbReference>
<keyword evidence="5" id="KW-0694">RNA-binding</keyword>
<dbReference type="Gene3D" id="3.40.50.150">
    <property type="entry name" value="Vaccinia Virus protein VP39"/>
    <property type="match status" value="1"/>
</dbReference>
<dbReference type="InterPro" id="IPR001339">
    <property type="entry name" value="mRNA_cap_enzyme_adenylation"/>
</dbReference>
<evidence type="ECO:0000256" key="2">
    <source>
        <dbReference type="ARBA" id="ARBA00022603"/>
    </source>
</evidence>
<dbReference type="InterPro" id="IPR029063">
    <property type="entry name" value="SAM-dependent_MTases_sf"/>
</dbReference>
<accession>A0A6C0E849</accession>
<evidence type="ECO:0000256" key="4">
    <source>
        <dbReference type="ARBA" id="ARBA00022691"/>
    </source>
</evidence>
<dbReference type="EC" id="2.1.1.56" evidence="1"/>
<dbReference type="GO" id="GO:0004484">
    <property type="term" value="F:mRNA guanylyltransferase activity"/>
    <property type="evidence" value="ECO:0007669"/>
    <property type="project" value="InterPro"/>
</dbReference>
<dbReference type="Gene3D" id="2.40.50.140">
    <property type="entry name" value="Nucleic acid-binding proteins"/>
    <property type="match status" value="1"/>
</dbReference>
<keyword evidence="4" id="KW-0949">S-adenosyl-L-methionine</keyword>
<dbReference type="PROSITE" id="PS51562">
    <property type="entry name" value="RNA_CAP0_MT"/>
    <property type="match status" value="1"/>
</dbReference>
<dbReference type="GO" id="GO:0005634">
    <property type="term" value="C:nucleus"/>
    <property type="evidence" value="ECO:0007669"/>
    <property type="project" value="TreeGrafter"/>
</dbReference>
<dbReference type="SUPFAM" id="SSF56091">
    <property type="entry name" value="DNA ligase/mRNA capping enzyme, catalytic domain"/>
    <property type="match status" value="1"/>
</dbReference>
<protein>
    <recommendedName>
        <fullName evidence="1">mRNA (guanine-N(7))-methyltransferase</fullName>
        <ecNumber evidence="1">2.1.1.56</ecNumber>
    </recommendedName>
</protein>